<dbReference type="GO" id="GO:0003676">
    <property type="term" value="F:nucleic acid binding"/>
    <property type="evidence" value="ECO:0007669"/>
    <property type="project" value="InterPro"/>
</dbReference>
<dbReference type="InterPro" id="IPR012337">
    <property type="entry name" value="RNaseH-like_sf"/>
</dbReference>
<dbReference type="AlphaFoldDB" id="A0AB38XLA4"/>
<proteinExistence type="predicted"/>
<dbReference type="InterPro" id="IPR041605">
    <property type="entry name" value="Exo_C"/>
</dbReference>
<dbReference type="RefSeq" id="WP_004805282.1">
    <property type="nucleotide sequence ID" value="NZ_CP116394.1"/>
</dbReference>
<dbReference type="InterPro" id="IPR002562">
    <property type="entry name" value="3'-5'_exonuclease_dom"/>
</dbReference>
<dbReference type="InterPro" id="IPR036397">
    <property type="entry name" value="RNaseH_sf"/>
</dbReference>
<dbReference type="CDD" id="cd06142">
    <property type="entry name" value="RNaseD_exo"/>
    <property type="match status" value="1"/>
</dbReference>
<dbReference type="Pfam" id="PF01612">
    <property type="entry name" value="DNA_pol_A_exo1"/>
    <property type="match status" value="1"/>
</dbReference>
<dbReference type="PANTHER" id="PTHR47649:SF1">
    <property type="entry name" value="RIBONUCLEASE D"/>
    <property type="match status" value="1"/>
</dbReference>
<evidence type="ECO:0000313" key="3">
    <source>
        <dbReference type="EMBL" id="WCE45116.1"/>
    </source>
</evidence>
<dbReference type="GO" id="GO:0006139">
    <property type="term" value="P:nucleobase-containing compound metabolic process"/>
    <property type="evidence" value="ECO:0007669"/>
    <property type="project" value="InterPro"/>
</dbReference>
<name>A0AB38XLA4_9ACTO</name>
<evidence type="ECO:0000256" key="1">
    <source>
        <dbReference type="SAM" id="MobiDB-lite"/>
    </source>
</evidence>
<dbReference type="GO" id="GO:0008408">
    <property type="term" value="F:3'-5' exonuclease activity"/>
    <property type="evidence" value="ECO:0007669"/>
    <property type="project" value="InterPro"/>
</dbReference>
<dbReference type="PANTHER" id="PTHR47649">
    <property type="entry name" value="RIBONUCLEASE D"/>
    <property type="match status" value="1"/>
</dbReference>
<feature type="domain" description="HRDC" evidence="2">
    <location>
        <begin position="251"/>
        <end position="331"/>
    </location>
</feature>
<dbReference type="GO" id="GO:0000166">
    <property type="term" value="F:nucleotide binding"/>
    <property type="evidence" value="ECO:0007669"/>
    <property type="project" value="InterPro"/>
</dbReference>
<dbReference type="KEGG" id="wne:PIG85_05420"/>
<dbReference type="EMBL" id="CP116394">
    <property type="protein sequence ID" value="WCE45116.1"/>
    <property type="molecule type" value="Genomic_DNA"/>
</dbReference>
<dbReference type="InterPro" id="IPR044876">
    <property type="entry name" value="HRDC_dom_sf"/>
</dbReference>
<dbReference type="Gene3D" id="1.10.150.80">
    <property type="entry name" value="HRDC domain"/>
    <property type="match status" value="2"/>
</dbReference>
<dbReference type="PROSITE" id="PS50967">
    <property type="entry name" value="HRDC"/>
    <property type="match status" value="1"/>
</dbReference>
<dbReference type="InterPro" id="IPR051086">
    <property type="entry name" value="RNase_D-like"/>
</dbReference>
<reference evidence="3" key="1">
    <citation type="submission" date="2023-01" db="EMBL/GenBank/DDBJ databases">
        <title>Comparative Genomic Analysis of the Clinically-Derived Winkia Strain NY0527 Provides Evidence into the Taxonomic Reassignment of Winkia neuii and Characterizes Their Virulence Traits.</title>
        <authorList>
            <person name="Cai X."/>
            <person name="Peng Y."/>
            <person name="Li M."/>
            <person name="Qiu Y."/>
            <person name="Wang Y."/>
            <person name="Xu L."/>
            <person name="Hou Q."/>
        </authorList>
    </citation>
    <scope>NUCLEOTIDE SEQUENCE</scope>
    <source>
        <strain evidence="3">NY0527</strain>
    </source>
</reference>
<dbReference type="SMART" id="SM00474">
    <property type="entry name" value="35EXOc"/>
    <property type="match status" value="1"/>
</dbReference>
<organism evidence="3 4">
    <name type="scientific">Winkia neuii subsp. anitrata</name>
    <dbReference type="NCBI Taxonomy" id="29318"/>
    <lineage>
        <taxon>Bacteria</taxon>
        <taxon>Bacillati</taxon>
        <taxon>Actinomycetota</taxon>
        <taxon>Actinomycetes</taxon>
        <taxon>Actinomycetales</taxon>
        <taxon>Actinomycetaceae</taxon>
        <taxon>Winkia</taxon>
    </lineage>
</organism>
<dbReference type="SUPFAM" id="SSF53098">
    <property type="entry name" value="Ribonuclease H-like"/>
    <property type="match status" value="1"/>
</dbReference>
<dbReference type="InterPro" id="IPR010997">
    <property type="entry name" value="HRDC-like_sf"/>
</dbReference>
<sequence length="428" mass="47374">MNEEAAKKLVERHAAKLDIDGKGGLRAAGEGVDKVQLVKAPAEGIPEVVSEYWQIEEVGRALEAGHGPVAFDAERASGFTYSQRAYLVQLRREGAGSFLVDPVRCGDLSPIDTACQKSEWILHAADQDLPCLAQVGMLPDKLFDTEVAAQLLGMEHIGLAAVCEYALGKSLLKDHQADDWSKRPLPNDWLRYAALDVELLIPLRNKLSRALQIAGKAQWAKQEMEAIRLAPPKEAPAEPWRKVPGAGKVRTPRGLEVLKRLWAERDEIARELNIAPTKILRNQAMVAASQAEATSRRQLLAIGAFRERKARTRIANWARAARAAGRTKESDLPERKKPNKRSLPGRRQWAKLRPGSAERLEIIRFCVHSLADELSIWQEKLVAPAAQKQLAWQYAPGAEVEQILQSAGARPWQIATVTDLLAEALTEL</sequence>
<dbReference type="Pfam" id="PF00570">
    <property type="entry name" value="HRDC"/>
    <property type="match status" value="1"/>
</dbReference>
<feature type="compositionally biased region" description="Basic and acidic residues" evidence="1">
    <location>
        <begin position="326"/>
        <end position="336"/>
    </location>
</feature>
<feature type="region of interest" description="Disordered" evidence="1">
    <location>
        <begin position="322"/>
        <end position="345"/>
    </location>
</feature>
<gene>
    <name evidence="3" type="ORF">PIG85_05420</name>
</gene>
<dbReference type="Pfam" id="PF18305">
    <property type="entry name" value="DNA_pol_A_exoN"/>
    <property type="match status" value="1"/>
</dbReference>
<dbReference type="InterPro" id="IPR002121">
    <property type="entry name" value="HRDC_dom"/>
</dbReference>
<dbReference type="SMART" id="SM00341">
    <property type="entry name" value="HRDC"/>
    <property type="match status" value="1"/>
</dbReference>
<dbReference type="Proteomes" id="UP001211044">
    <property type="component" value="Chromosome"/>
</dbReference>
<accession>A0AB38XLA4</accession>
<dbReference type="SUPFAM" id="SSF47819">
    <property type="entry name" value="HRDC-like"/>
    <property type="match status" value="1"/>
</dbReference>
<evidence type="ECO:0000259" key="2">
    <source>
        <dbReference type="PROSITE" id="PS50967"/>
    </source>
</evidence>
<evidence type="ECO:0000313" key="4">
    <source>
        <dbReference type="Proteomes" id="UP001211044"/>
    </source>
</evidence>
<protein>
    <submittedName>
        <fullName evidence="3">HRDC domain-containing protein</fullName>
    </submittedName>
</protein>
<dbReference type="Gene3D" id="3.30.420.10">
    <property type="entry name" value="Ribonuclease H-like superfamily/Ribonuclease H"/>
    <property type="match status" value="1"/>
</dbReference>